<dbReference type="SUPFAM" id="SSF47203">
    <property type="entry name" value="Acyl-CoA dehydrogenase C-terminal domain-like"/>
    <property type="match status" value="1"/>
</dbReference>
<dbReference type="PANTHER" id="PTHR36117:SF3">
    <property type="entry name" value="4-HYDROXYPHENYLACETATE 3-MONOOXYGENASE-RELATED"/>
    <property type="match status" value="1"/>
</dbReference>
<feature type="domain" description="HpaB/PvcC/4-BUDH C-terminal" evidence="5">
    <location>
        <begin position="308"/>
        <end position="496"/>
    </location>
</feature>
<dbReference type="InterPro" id="IPR036250">
    <property type="entry name" value="AcylCo_DH-like_C"/>
</dbReference>
<keyword evidence="2" id="KW-0274">FAD</keyword>
<keyword evidence="1" id="KW-0285">Flavoprotein</keyword>
<protein>
    <submittedName>
        <fullName evidence="7">4-hydroxyphenylacetate 3-monooxygenase</fullName>
        <ecNumber evidence="7">1.14.14.9</ecNumber>
    </submittedName>
</protein>
<evidence type="ECO:0000259" key="5">
    <source>
        <dbReference type="Pfam" id="PF03241"/>
    </source>
</evidence>
<accession>A0ABS4SL25</accession>
<dbReference type="RefSeq" id="WP_209767155.1">
    <property type="nucleotide sequence ID" value="NZ_JAGINP010000010.1"/>
</dbReference>
<sequence>MDGFAQTPTPLAPSPAGNDGGTKTRLRNGEEYKKSLRDGRNVWTGGIQVDDVTQNPVLGPGISLLAETFDAQFDPSLMDTTTFVDEHGERISRSWQVPRVPEDFPARRRMIEYTTIKTAGSFGRPPDLAPLIAVGLLARKPIFAKSDDPADFAGNIERYIEHGRRNNIIAAEVLADPQADRSAGSSASAGLLRVVSREKDGVRLRGAKSVGSIAAQADEIIFSNLTRPDFPPEACVWGAIPVATEGLKLVCRESVSHPGADPFDHPLASRGEESDQLIIFDDVFVPNDRLFNVGDPELLKLYGPVTVWVHWHILTRLSVKADLFVGIGQLVLDVLGTANIPQVRAYLAELICYAQTLKAFVLAAERLATPSENGVLTPDVNMLTAGRLHSIEHYPRIIHTVQELCGQGLVMRFQKADFEHPDIGPLLDQLLPGRNMSARDKNRLMNFIWDLTTGSHAGRTELFENVNATPANFLRERLYREYPRERIMTIARDLAGV</sequence>
<gene>
    <name evidence="7" type="ORF">J2851_003031</name>
</gene>
<dbReference type="SUPFAM" id="SSF56645">
    <property type="entry name" value="Acyl-CoA dehydrogenase NM domain-like"/>
    <property type="match status" value="1"/>
</dbReference>
<evidence type="ECO:0000256" key="3">
    <source>
        <dbReference type="ARBA" id="ARBA00023002"/>
    </source>
</evidence>
<feature type="domain" description="HpaB/PvcC/4-BUDH N-terminal" evidence="6">
    <location>
        <begin position="29"/>
        <end position="291"/>
    </location>
</feature>
<dbReference type="EMBL" id="JAGINP010000010">
    <property type="protein sequence ID" value="MBP2293248.1"/>
    <property type="molecule type" value="Genomic_DNA"/>
</dbReference>
<dbReference type="InterPro" id="IPR024674">
    <property type="entry name" value="HpaB/PvcC/4-BUDH_N"/>
</dbReference>
<comment type="caution">
    <text evidence="7">The sequence shown here is derived from an EMBL/GenBank/DDBJ whole genome shotgun (WGS) entry which is preliminary data.</text>
</comment>
<evidence type="ECO:0000259" key="6">
    <source>
        <dbReference type="Pfam" id="PF11794"/>
    </source>
</evidence>
<organism evidence="7 8">
    <name type="scientific">Azospirillum rugosum</name>
    <dbReference type="NCBI Taxonomy" id="416170"/>
    <lineage>
        <taxon>Bacteria</taxon>
        <taxon>Pseudomonadati</taxon>
        <taxon>Pseudomonadota</taxon>
        <taxon>Alphaproteobacteria</taxon>
        <taxon>Rhodospirillales</taxon>
        <taxon>Azospirillaceae</taxon>
        <taxon>Azospirillum</taxon>
    </lineage>
</organism>
<dbReference type="Gene3D" id="1.20.140.10">
    <property type="entry name" value="Butyryl-CoA Dehydrogenase, subunit A, domain 3"/>
    <property type="match status" value="1"/>
</dbReference>
<feature type="region of interest" description="Disordered" evidence="4">
    <location>
        <begin position="1"/>
        <end position="33"/>
    </location>
</feature>
<evidence type="ECO:0000313" key="8">
    <source>
        <dbReference type="Proteomes" id="UP000781958"/>
    </source>
</evidence>
<reference evidence="7 8" key="1">
    <citation type="submission" date="2021-03" db="EMBL/GenBank/DDBJ databases">
        <title>Genomic Encyclopedia of Type Strains, Phase III (KMG-III): the genomes of soil and plant-associated and newly described type strains.</title>
        <authorList>
            <person name="Whitman W."/>
        </authorList>
    </citation>
    <scope>NUCLEOTIDE SEQUENCE [LARGE SCALE GENOMIC DNA]</scope>
    <source>
        <strain evidence="7 8">IMMIB AFH-6</strain>
    </source>
</reference>
<dbReference type="InterPro" id="IPR046373">
    <property type="entry name" value="Acyl-CoA_Oxase/DH_mid-dom_sf"/>
</dbReference>
<evidence type="ECO:0000256" key="4">
    <source>
        <dbReference type="SAM" id="MobiDB-lite"/>
    </source>
</evidence>
<dbReference type="InterPro" id="IPR024719">
    <property type="entry name" value="HpaB/PvcC/4-BUDH_C"/>
</dbReference>
<dbReference type="EC" id="1.14.14.9" evidence="7"/>
<dbReference type="InterPro" id="IPR004925">
    <property type="entry name" value="HpaB/PvcC/4-BUDH"/>
</dbReference>
<keyword evidence="8" id="KW-1185">Reference proteome</keyword>
<dbReference type="PANTHER" id="PTHR36117">
    <property type="entry name" value="4-HYDROXYPHENYLACETATE 3-MONOOXYGENASE-RELATED"/>
    <property type="match status" value="1"/>
</dbReference>
<dbReference type="Pfam" id="PF11794">
    <property type="entry name" value="HpaB_N"/>
    <property type="match status" value="1"/>
</dbReference>
<dbReference type="GO" id="GO:0052881">
    <property type="term" value="F:4-hydroxyphenylacetate 3-monooxygenase activity"/>
    <property type="evidence" value="ECO:0007669"/>
    <property type="project" value="UniProtKB-EC"/>
</dbReference>
<keyword evidence="3 7" id="KW-0560">Oxidoreductase</keyword>
<evidence type="ECO:0000256" key="1">
    <source>
        <dbReference type="ARBA" id="ARBA00022630"/>
    </source>
</evidence>
<dbReference type="Proteomes" id="UP000781958">
    <property type="component" value="Unassembled WGS sequence"/>
</dbReference>
<dbReference type="InterPro" id="IPR009100">
    <property type="entry name" value="AcylCoA_DH/oxidase_NM_dom_sf"/>
</dbReference>
<evidence type="ECO:0000313" key="7">
    <source>
        <dbReference type="EMBL" id="MBP2293248.1"/>
    </source>
</evidence>
<dbReference type="Pfam" id="PF03241">
    <property type="entry name" value="HpaB"/>
    <property type="match status" value="1"/>
</dbReference>
<dbReference type="Gene3D" id="2.40.110.10">
    <property type="entry name" value="Butyryl-CoA Dehydrogenase, subunit A, domain 2"/>
    <property type="match status" value="1"/>
</dbReference>
<proteinExistence type="predicted"/>
<evidence type="ECO:0000256" key="2">
    <source>
        <dbReference type="ARBA" id="ARBA00022827"/>
    </source>
</evidence>
<name>A0ABS4SL25_9PROT</name>
<dbReference type="Gene3D" id="1.10.3140.10">
    <property type="entry name" value="4-hydroxybutyryl-coa dehydratase, domain 1"/>
    <property type="match status" value="1"/>
</dbReference>